<sequence length="347" mass="33554">MSTLAPERPAGPGHPAPPPGRTPWRTVLGLAAGLTAALAVLLAAFAWPATQSRPRDLPVAVVGPPPAVEQVRAALAQAQPGAFAVTPAADAGQARQLVRDREAAGALVLGPDGPGVVVATQGGPAVAQLLVQVAQGASGSSVPVEDVAAPPADDPRGAGLAAGALPLSIIGAVSGAVLAVRVRGPARRAAGAVVLALLGGPTAVAVLHGWLGALGGDWPAEAAVVSLGLAATSLGVLGVAAVAGRVGLVLAELTVVVLGNPLSAAASAPELLPAGWSELGQALPPGAVVAALRAVSGFDGTGAGRPLTVLALWAAGGLLLLAVATAWRRRAGHPTAAVGPDRAVEHG</sequence>
<feature type="region of interest" description="Disordered" evidence="1">
    <location>
        <begin position="1"/>
        <end position="22"/>
    </location>
</feature>
<keyword evidence="4" id="KW-1185">Reference proteome</keyword>
<keyword evidence="2" id="KW-1133">Transmembrane helix</keyword>
<feature type="transmembrane region" description="Helical" evidence="2">
    <location>
        <begin position="27"/>
        <end position="47"/>
    </location>
</feature>
<feature type="compositionally biased region" description="Pro residues" evidence="1">
    <location>
        <begin position="12"/>
        <end position="21"/>
    </location>
</feature>
<dbReference type="EMBL" id="FZOO01000003">
    <property type="protein sequence ID" value="SNS27379.1"/>
    <property type="molecule type" value="Genomic_DNA"/>
</dbReference>
<organism evidence="3 4">
    <name type="scientific">Geodermatophilus pulveris</name>
    <dbReference type="NCBI Taxonomy" id="1564159"/>
    <lineage>
        <taxon>Bacteria</taxon>
        <taxon>Bacillati</taxon>
        <taxon>Actinomycetota</taxon>
        <taxon>Actinomycetes</taxon>
        <taxon>Geodermatophilales</taxon>
        <taxon>Geodermatophilaceae</taxon>
        <taxon>Geodermatophilus</taxon>
    </lineage>
</organism>
<dbReference type="AlphaFoldDB" id="A0A239D563"/>
<evidence type="ECO:0000313" key="3">
    <source>
        <dbReference type="EMBL" id="SNS27379.1"/>
    </source>
</evidence>
<name>A0A239D563_9ACTN</name>
<feature type="transmembrane region" description="Helical" evidence="2">
    <location>
        <begin position="192"/>
        <end position="211"/>
    </location>
</feature>
<evidence type="ECO:0000256" key="2">
    <source>
        <dbReference type="SAM" id="Phobius"/>
    </source>
</evidence>
<evidence type="ECO:0000313" key="4">
    <source>
        <dbReference type="Proteomes" id="UP000198373"/>
    </source>
</evidence>
<protein>
    <recommendedName>
        <fullName evidence="5">ABC-2 family transporter protein</fullName>
    </recommendedName>
</protein>
<keyword evidence="2" id="KW-0472">Membrane</keyword>
<accession>A0A239D563</accession>
<gene>
    <name evidence="3" type="ORF">SAMN06893096_10314</name>
</gene>
<feature type="transmembrane region" description="Helical" evidence="2">
    <location>
        <begin position="249"/>
        <end position="268"/>
    </location>
</feature>
<feature type="compositionally biased region" description="Low complexity" evidence="1">
    <location>
        <begin position="1"/>
        <end position="11"/>
    </location>
</feature>
<evidence type="ECO:0000256" key="1">
    <source>
        <dbReference type="SAM" id="MobiDB-lite"/>
    </source>
</evidence>
<reference evidence="4" key="1">
    <citation type="submission" date="2017-06" db="EMBL/GenBank/DDBJ databases">
        <authorList>
            <person name="Varghese N."/>
            <person name="Submissions S."/>
        </authorList>
    </citation>
    <scope>NUCLEOTIDE SEQUENCE [LARGE SCALE GENOMIC DNA]</scope>
    <source>
        <strain evidence="4">DSM 46839</strain>
    </source>
</reference>
<feature type="transmembrane region" description="Helical" evidence="2">
    <location>
        <begin position="160"/>
        <end position="180"/>
    </location>
</feature>
<keyword evidence="2" id="KW-0812">Transmembrane</keyword>
<feature type="transmembrane region" description="Helical" evidence="2">
    <location>
        <begin position="307"/>
        <end position="327"/>
    </location>
</feature>
<proteinExistence type="predicted"/>
<feature type="transmembrane region" description="Helical" evidence="2">
    <location>
        <begin position="223"/>
        <end position="242"/>
    </location>
</feature>
<dbReference type="RefSeq" id="WP_218822279.1">
    <property type="nucleotide sequence ID" value="NZ_FZOO01000003.1"/>
</dbReference>
<evidence type="ECO:0008006" key="5">
    <source>
        <dbReference type="Google" id="ProtNLM"/>
    </source>
</evidence>
<dbReference type="Proteomes" id="UP000198373">
    <property type="component" value="Unassembled WGS sequence"/>
</dbReference>